<dbReference type="EMBL" id="JACEZS010000007">
    <property type="protein sequence ID" value="MBA5605821.1"/>
    <property type="molecule type" value="Genomic_DNA"/>
</dbReference>
<dbReference type="AlphaFoldDB" id="A0A7W2EH31"/>
<evidence type="ECO:0000313" key="3">
    <source>
        <dbReference type="Proteomes" id="UP000566711"/>
    </source>
</evidence>
<sequence length="125" mass="13665">MNIATLKVHGDAEGLADIRDGLPTEPDHTWSKGDPRPDGRARIDSGFYLGVATHQDPDVLLRQIRSYLAECSARGIHFERSDVAAELRIAISHTDGETVVPSLDFELSDLRLLVDMGISLSIATQ</sequence>
<evidence type="ECO:0000256" key="1">
    <source>
        <dbReference type="SAM" id="MobiDB-lite"/>
    </source>
</evidence>
<evidence type="ECO:0008006" key="4">
    <source>
        <dbReference type="Google" id="ProtNLM"/>
    </source>
</evidence>
<organism evidence="2 3">
    <name type="scientific">Rugamonas fusca</name>
    <dbReference type="NCBI Taxonomy" id="2758568"/>
    <lineage>
        <taxon>Bacteria</taxon>
        <taxon>Pseudomonadati</taxon>
        <taxon>Pseudomonadota</taxon>
        <taxon>Betaproteobacteria</taxon>
        <taxon>Burkholderiales</taxon>
        <taxon>Oxalobacteraceae</taxon>
        <taxon>Telluria group</taxon>
        <taxon>Rugamonas</taxon>
    </lineage>
</organism>
<comment type="caution">
    <text evidence="2">The sequence shown here is derived from an EMBL/GenBank/DDBJ whole genome shotgun (WGS) entry which is preliminary data.</text>
</comment>
<reference evidence="2 3" key="1">
    <citation type="submission" date="2020-07" db="EMBL/GenBank/DDBJ databases">
        <title>Novel species isolated from subtropical streams in China.</title>
        <authorList>
            <person name="Lu H."/>
        </authorList>
    </citation>
    <scope>NUCLEOTIDE SEQUENCE [LARGE SCALE GENOMIC DNA]</scope>
    <source>
        <strain evidence="2 3">FT3S</strain>
    </source>
</reference>
<feature type="region of interest" description="Disordered" evidence="1">
    <location>
        <begin position="17"/>
        <end position="39"/>
    </location>
</feature>
<gene>
    <name evidence="2" type="ORF">H3H36_10640</name>
</gene>
<proteinExistence type="predicted"/>
<evidence type="ECO:0000313" key="2">
    <source>
        <dbReference type="EMBL" id="MBA5605821.1"/>
    </source>
</evidence>
<name>A0A7W2EH31_9BURK</name>
<keyword evidence="3" id="KW-1185">Reference proteome</keyword>
<protein>
    <recommendedName>
        <fullName evidence="4">DUF4279 domain-containing protein</fullName>
    </recommendedName>
</protein>
<accession>A0A7W2EH31</accession>
<dbReference type="Proteomes" id="UP000566711">
    <property type="component" value="Unassembled WGS sequence"/>
</dbReference>